<name>A0AAU7LE68_9BURK</name>
<proteinExistence type="predicted"/>
<protein>
    <submittedName>
        <fullName evidence="1">Uncharacterized protein</fullName>
    </submittedName>
</protein>
<dbReference type="EMBL" id="CP157584">
    <property type="protein sequence ID" value="XBP00205.1"/>
    <property type="molecule type" value="Genomic_DNA"/>
</dbReference>
<evidence type="ECO:0000313" key="1">
    <source>
        <dbReference type="EMBL" id="XBP00205.1"/>
    </source>
</evidence>
<dbReference type="KEGG" id="achh:ABFG95_06930"/>
<dbReference type="AlphaFoldDB" id="A0AAU7LE68"/>
<gene>
    <name evidence="1" type="ORF">ABFG95_06930</name>
</gene>
<organism evidence="1">
    <name type="scientific">Achromobacter sp. HNDS-1</name>
    <dbReference type="NCBI Taxonomy" id="3151598"/>
    <lineage>
        <taxon>Bacteria</taxon>
        <taxon>Pseudomonadati</taxon>
        <taxon>Pseudomonadota</taxon>
        <taxon>Betaproteobacteria</taxon>
        <taxon>Burkholderiales</taxon>
        <taxon>Alcaligenaceae</taxon>
        <taxon>Achromobacter</taxon>
    </lineage>
</organism>
<reference evidence="1" key="1">
    <citation type="submission" date="2024-05" db="EMBL/GenBank/DDBJ databases">
        <title>Transcriptome analysis of the degradation process of organic nitrogen by two heterotrophic nitrifying and aerobic denitrifying bacteria, Achromobacter sp. HNDS-1 and Enterobacter sp. HNDS-6.</title>
        <authorList>
            <person name="Huang Y."/>
        </authorList>
    </citation>
    <scope>NUCLEOTIDE SEQUENCE</scope>
    <source>
        <strain evidence="1">HNDS-1</strain>
    </source>
</reference>
<accession>A0AAU7LE68</accession>
<sequence length="263" mass="29687">MKNELETKPLKMSLEQVLKAFNAAIEEAEIFLSPARSSRLQFEHCLSLDSLLHQATHLKHQAIDRCNDHDANAFLGLECAIGAVRAELIMWILLKRDMPNEAWNRLIAAQMACLDASRAHVIFGHCIQGFERLVELERSLFPPQVFVSAGFISDKLDCSICGARYSTCKHLRGKPYMGQFCEVVHSDIRADHVAVVKTPADKRCRVVSFKVKEGHRDRLSWEISPYKNGEVFKDDDALQAQSILLSTDRYPYLASTSEVLSPT</sequence>
<dbReference type="RefSeq" id="WP_348995670.1">
    <property type="nucleotide sequence ID" value="NZ_CP157584.1"/>
</dbReference>